<evidence type="ECO:0000313" key="3">
    <source>
        <dbReference type="Proteomes" id="UP000264215"/>
    </source>
</evidence>
<sequence>MGKREMLFRSAEKEDVHFVASLVFDTDPSHFKRAFGRKANKCVSELVLLNSPLNIRHMTVCEVSGQPVAIYALYSIKEMSQLASSRPNLRDFVPSLSKFRLLLEFRTLQKAMRMSISPNQSYLGIISVERNFRNMGLARMIFDYLFETCQEIVLDVSRSNTRALSIYIRYGFRPETRLPRDYPLKDCIRLKSTRKTTG</sequence>
<dbReference type="Proteomes" id="UP000264215">
    <property type="component" value="Unassembled WGS sequence"/>
</dbReference>
<dbReference type="InterPro" id="IPR000182">
    <property type="entry name" value="GNAT_dom"/>
</dbReference>
<dbReference type="AlphaFoldDB" id="A0A3D3TNH7"/>
<evidence type="ECO:0000313" key="2">
    <source>
        <dbReference type="EMBL" id="HCO70596.1"/>
    </source>
</evidence>
<organism evidence="2 3">
    <name type="scientific">Mesotoga infera</name>
    <dbReference type="NCBI Taxonomy" id="1236046"/>
    <lineage>
        <taxon>Bacteria</taxon>
        <taxon>Thermotogati</taxon>
        <taxon>Thermotogota</taxon>
        <taxon>Thermotogae</taxon>
        <taxon>Kosmotogales</taxon>
        <taxon>Kosmotogaceae</taxon>
        <taxon>Mesotoga</taxon>
    </lineage>
</organism>
<name>A0A3D3TNH7_9BACT</name>
<comment type="caution">
    <text evidence="2">The sequence shown here is derived from an EMBL/GenBank/DDBJ whole genome shotgun (WGS) entry which is preliminary data.</text>
</comment>
<dbReference type="GO" id="GO:0016747">
    <property type="term" value="F:acyltransferase activity, transferring groups other than amino-acyl groups"/>
    <property type="evidence" value="ECO:0007669"/>
    <property type="project" value="InterPro"/>
</dbReference>
<proteinExistence type="predicted"/>
<dbReference type="InterPro" id="IPR016181">
    <property type="entry name" value="Acyl_CoA_acyltransferase"/>
</dbReference>
<feature type="domain" description="N-acetyltransferase" evidence="1">
    <location>
        <begin position="53"/>
        <end position="195"/>
    </location>
</feature>
<dbReference type="Gene3D" id="3.40.630.30">
    <property type="match status" value="1"/>
</dbReference>
<gene>
    <name evidence="2" type="ORF">DIT26_08525</name>
</gene>
<reference evidence="2 3" key="1">
    <citation type="journal article" date="2018" name="Nat. Biotechnol.">
        <title>A standardized bacterial taxonomy based on genome phylogeny substantially revises the tree of life.</title>
        <authorList>
            <person name="Parks D.H."/>
            <person name="Chuvochina M."/>
            <person name="Waite D.W."/>
            <person name="Rinke C."/>
            <person name="Skarshewski A."/>
            <person name="Chaumeil P.A."/>
            <person name="Hugenholtz P."/>
        </authorList>
    </citation>
    <scope>NUCLEOTIDE SEQUENCE [LARGE SCALE GENOMIC DNA]</scope>
    <source>
        <strain evidence="2">UBA9905</strain>
    </source>
</reference>
<keyword evidence="2" id="KW-0808">Transferase</keyword>
<dbReference type="EMBL" id="DQBS01000190">
    <property type="protein sequence ID" value="HCO70596.1"/>
    <property type="molecule type" value="Genomic_DNA"/>
</dbReference>
<dbReference type="SUPFAM" id="SSF55729">
    <property type="entry name" value="Acyl-CoA N-acyltransferases (Nat)"/>
    <property type="match status" value="1"/>
</dbReference>
<evidence type="ECO:0000259" key="1">
    <source>
        <dbReference type="PROSITE" id="PS51186"/>
    </source>
</evidence>
<protein>
    <submittedName>
        <fullName evidence="2">N-acetyltransferase</fullName>
    </submittedName>
</protein>
<dbReference type="PROSITE" id="PS51186">
    <property type="entry name" value="GNAT"/>
    <property type="match status" value="1"/>
</dbReference>
<dbReference type="Pfam" id="PF00583">
    <property type="entry name" value="Acetyltransf_1"/>
    <property type="match status" value="1"/>
</dbReference>
<accession>A0A3D3TNH7</accession>